<dbReference type="EMBL" id="QXFT01001623">
    <property type="protein sequence ID" value="KAE9314044.1"/>
    <property type="molecule type" value="Genomic_DNA"/>
</dbReference>
<gene>
    <name evidence="2" type="ORF">PR003_g19350</name>
</gene>
<proteinExistence type="predicted"/>
<dbReference type="Proteomes" id="UP000434957">
    <property type="component" value="Unassembled WGS sequence"/>
</dbReference>
<reference evidence="2 3" key="1">
    <citation type="submission" date="2018-08" db="EMBL/GenBank/DDBJ databases">
        <title>Genomic investigation of the strawberry pathogen Phytophthora fragariae indicates pathogenicity is determined by transcriptional variation in three key races.</title>
        <authorList>
            <person name="Adams T.M."/>
            <person name="Armitage A.D."/>
            <person name="Sobczyk M.K."/>
            <person name="Bates H.J."/>
            <person name="Dunwell J.M."/>
            <person name="Nellist C.F."/>
            <person name="Harrison R.J."/>
        </authorList>
    </citation>
    <scope>NUCLEOTIDE SEQUENCE [LARGE SCALE GENOMIC DNA]</scope>
    <source>
        <strain evidence="2 3">SCRP333</strain>
    </source>
</reference>
<organism evidence="2 3">
    <name type="scientific">Phytophthora rubi</name>
    <dbReference type="NCBI Taxonomy" id="129364"/>
    <lineage>
        <taxon>Eukaryota</taxon>
        <taxon>Sar</taxon>
        <taxon>Stramenopiles</taxon>
        <taxon>Oomycota</taxon>
        <taxon>Peronosporomycetes</taxon>
        <taxon>Peronosporales</taxon>
        <taxon>Peronosporaceae</taxon>
        <taxon>Phytophthora</taxon>
    </lineage>
</organism>
<feature type="region of interest" description="Disordered" evidence="1">
    <location>
        <begin position="42"/>
        <end position="134"/>
    </location>
</feature>
<evidence type="ECO:0000313" key="2">
    <source>
        <dbReference type="EMBL" id="KAE9314044.1"/>
    </source>
</evidence>
<evidence type="ECO:0000256" key="1">
    <source>
        <dbReference type="SAM" id="MobiDB-lite"/>
    </source>
</evidence>
<keyword evidence="3" id="KW-1185">Reference proteome</keyword>
<comment type="caution">
    <text evidence="2">The sequence shown here is derived from an EMBL/GenBank/DDBJ whole genome shotgun (WGS) entry which is preliminary data.</text>
</comment>
<accession>A0A6A4DY52</accession>
<protein>
    <submittedName>
        <fullName evidence="2">Uncharacterized protein</fullName>
    </submittedName>
</protein>
<feature type="compositionally biased region" description="Low complexity" evidence="1">
    <location>
        <begin position="65"/>
        <end position="81"/>
    </location>
</feature>
<evidence type="ECO:0000313" key="3">
    <source>
        <dbReference type="Proteomes" id="UP000434957"/>
    </source>
</evidence>
<feature type="compositionally biased region" description="Basic residues" evidence="1">
    <location>
        <begin position="93"/>
        <end position="103"/>
    </location>
</feature>
<dbReference type="AlphaFoldDB" id="A0A6A4DY52"/>
<sequence>MLTVPFVGKDLVPLVRPSTLQLVRVRREHILDYSTATRARRPEDLCHRTTAGAGGARISRHPTGDLSASDSNSDSIPNSPGDNDDEDIQAIRHANRPTPKRRRIELASHSDSSQDQDYRGSGRQRGLVFQPSPIDRQVHDAVVHHRHTGKAPQTLLQSVQQSDQLDFIGTPPVLRAAYHFGFGVGLSIMHFRRASPSDDVMSTENGVDMWDFSAKNSLHLPTKSQQLQRFNQRAGCVLQVRKHFYNKETKKFIGAARDFVIAYANQSSHDTGMARLLAHWINTKFGLFRSRLVAKGIRSATRVAKQFSRMDEQLVALKESCSQWS</sequence>
<name>A0A6A4DY52_9STRA</name>